<proteinExistence type="predicted"/>
<gene>
    <name evidence="7" type="ORF">HNY73_008693</name>
</gene>
<reference evidence="7" key="1">
    <citation type="journal article" date="2020" name="bioRxiv">
        <title>Chromosome-level reference genome of the European wasp spider Argiope bruennichi: a resource for studies on range expansion and evolutionary adaptation.</title>
        <authorList>
            <person name="Sheffer M.M."/>
            <person name="Hoppe A."/>
            <person name="Krehenwinkel H."/>
            <person name="Uhl G."/>
            <person name="Kuss A.W."/>
            <person name="Jensen L."/>
            <person name="Jensen C."/>
            <person name="Gillespie R.G."/>
            <person name="Hoff K.J."/>
            <person name="Prost S."/>
        </authorList>
    </citation>
    <scope>NUCLEOTIDE SEQUENCE</scope>
</reference>
<accession>A0A8T0F7C4</accession>
<dbReference type="PROSITE" id="PS50850">
    <property type="entry name" value="MFS"/>
    <property type="match status" value="1"/>
</dbReference>
<evidence type="ECO:0000256" key="4">
    <source>
        <dbReference type="ARBA" id="ARBA00023136"/>
    </source>
</evidence>
<dbReference type="SUPFAM" id="SSF103473">
    <property type="entry name" value="MFS general substrate transporter"/>
    <property type="match status" value="1"/>
</dbReference>
<dbReference type="PANTHER" id="PTHR11662:SF399">
    <property type="entry name" value="FI19708P1-RELATED"/>
    <property type="match status" value="1"/>
</dbReference>
<dbReference type="EMBL" id="JABXBU010000015">
    <property type="protein sequence ID" value="KAF8787057.1"/>
    <property type="molecule type" value="Genomic_DNA"/>
</dbReference>
<keyword evidence="8" id="KW-1185">Reference proteome</keyword>
<evidence type="ECO:0000256" key="1">
    <source>
        <dbReference type="ARBA" id="ARBA00004141"/>
    </source>
</evidence>
<reference evidence="7" key="2">
    <citation type="submission" date="2020-06" db="EMBL/GenBank/DDBJ databases">
        <authorList>
            <person name="Sheffer M."/>
        </authorList>
    </citation>
    <scope>NUCLEOTIDE SEQUENCE</scope>
</reference>
<evidence type="ECO:0000313" key="7">
    <source>
        <dbReference type="EMBL" id="KAF8787057.1"/>
    </source>
</evidence>
<dbReference type="AlphaFoldDB" id="A0A8T0F7C4"/>
<evidence type="ECO:0000256" key="5">
    <source>
        <dbReference type="SAM" id="Phobius"/>
    </source>
</evidence>
<evidence type="ECO:0000259" key="6">
    <source>
        <dbReference type="PROSITE" id="PS50850"/>
    </source>
</evidence>
<dbReference type="Gene3D" id="1.20.1250.20">
    <property type="entry name" value="MFS general substrate transporter like domains"/>
    <property type="match status" value="1"/>
</dbReference>
<dbReference type="InterPro" id="IPR036259">
    <property type="entry name" value="MFS_trans_sf"/>
</dbReference>
<comment type="caution">
    <text evidence="7">The sequence shown here is derived from an EMBL/GenBank/DDBJ whole genome shotgun (WGS) entry which is preliminary data.</text>
</comment>
<feature type="transmembrane region" description="Helical" evidence="5">
    <location>
        <begin position="191"/>
        <end position="208"/>
    </location>
</feature>
<dbReference type="GO" id="GO:0022857">
    <property type="term" value="F:transmembrane transporter activity"/>
    <property type="evidence" value="ECO:0007669"/>
    <property type="project" value="InterPro"/>
</dbReference>
<evidence type="ECO:0000256" key="3">
    <source>
        <dbReference type="ARBA" id="ARBA00022989"/>
    </source>
</evidence>
<keyword evidence="3 5" id="KW-1133">Transmembrane helix</keyword>
<dbReference type="Proteomes" id="UP000807504">
    <property type="component" value="Unassembled WGS sequence"/>
</dbReference>
<evidence type="ECO:0000313" key="8">
    <source>
        <dbReference type="Proteomes" id="UP000807504"/>
    </source>
</evidence>
<keyword evidence="4 5" id="KW-0472">Membrane</keyword>
<protein>
    <submittedName>
        <fullName evidence="7">Sialin like protein</fullName>
    </submittedName>
</protein>
<sequence length="251" mass="27762">MQVDVNVVILAMSSSSRDSGRNTTSSYVECPMLQETGKKSITDKYPGPRYDWSPKEQGIILGSFYYGYLFTILPGGYLAQKFSPKWVFGLGVFFSAMLSLLTPTATAMGVIALVTLRILQGLSQGVTKPAINAIISRWSPKLERSRFSTFTMSGGLIGSVIAMPLSGVISSCSTLGGWPTVFTFFECQMSNWQRILGCVWFVFWLYFIKDSPLDHPNISLTEFQKFDRTIEEITTKLPGGRLLSPFGPKGP</sequence>
<dbReference type="InterPro" id="IPR011701">
    <property type="entry name" value="MFS"/>
</dbReference>
<organism evidence="7 8">
    <name type="scientific">Argiope bruennichi</name>
    <name type="common">Wasp spider</name>
    <name type="synonym">Aranea bruennichi</name>
    <dbReference type="NCBI Taxonomy" id="94029"/>
    <lineage>
        <taxon>Eukaryota</taxon>
        <taxon>Metazoa</taxon>
        <taxon>Ecdysozoa</taxon>
        <taxon>Arthropoda</taxon>
        <taxon>Chelicerata</taxon>
        <taxon>Arachnida</taxon>
        <taxon>Araneae</taxon>
        <taxon>Araneomorphae</taxon>
        <taxon>Entelegynae</taxon>
        <taxon>Araneoidea</taxon>
        <taxon>Araneidae</taxon>
        <taxon>Argiope</taxon>
    </lineage>
</organism>
<dbReference type="InterPro" id="IPR050382">
    <property type="entry name" value="MFS_Na/Anion_cotransporter"/>
</dbReference>
<feature type="domain" description="Major facilitator superfamily (MFS) profile" evidence="6">
    <location>
        <begin position="1"/>
        <end position="251"/>
    </location>
</feature>
<dbReference type="PANTHER" id="PTHR11662">
    <property type="entry name" value="SOLUTE CARRIER FAMILY 17"/>
    <property type="match status" value="1"/>
</dbReference>
<feature type="transmembrane region" description="Helical" evidence="5">
    <location>
        <begin position="86"/>
        <end position="114"/>
    </location>
</feature>
<name>A0A8T0F7C4_ARGBR</name>
<dbReference type="InterPro" id="IPR020846">
    <property type="entry name" value="MFS_dom"/>
</dbReference>
<feature type="transmembrane region" description="Helical" evidence="5">
    <location>
        <begin position="147"/>
        <end position="171"/>
    </location>
</feature>
<evidence type="ECO:0000256" key="2">
    <source>
        <dbReference type="ARBA" id="ARBA00022692"/>
    </source>
</evidence>
<keyword evidence="2 5" id="KW-0812">Transmembrane</keyword>
<dbReference type="GO" id="GO:0016020">
    <property type="term" value="C:membrane"/>
    <property type="evidence" value="ECO:0007669"/>
    <property type="project" value="UniProtKB-SubCell"/>
</dbReference>
<comment type="subcellular location">
    <subcellularLocation>
        <location evidence="1">Membrane</location>
        <topology evidence="1">Multi-pass membrane protein</topology>
    </subcellularLocation>
</comment>
<feature type="transmembrane region" description="Helical" evidence="5">
    <location>
        <begin position="59"/>
        <end position="80"/>
    </location>
</feature>
<dbReference type="FunFam" id="1.20.1250.20:FF:000423">
    <property type="entry name" value="Putative inorganic phosphate cotransporter-like Protein"/>
    <property type="match status" value="1"/>
</dbReference>
<dbReference type="Pfam" id="PF07690">
    <property type="entry name" value="MFS_1"/>
    <property type="match status" value="1"/>
</dbReference>